<dbReference type="PIRSF" id="PIRSF000505">
    <property type="entry name" value="EPSPS"/>
    <property type="match status" value="1"/>
</dbReference>
<name>A0A4Q7YZU7_9BACT</name>
<keyword evidence="3 8" id="KW-0963">Cytoplasm</keyword>
<dbReference type="NCBIfam" id="TIGR01356">
    <property type="entry name" value="aroA"/>
    <property type="match status" value="1"/>
</dbReference>
<feature type="binding site" evidence="8">
    <location>
        <position position="174"/>
    </location>
    <ligand>
        <name>3-phosphoshikimate</name>
        <dbReference type="ChEBI" id="CHEBI:145989"/>
    </ligand>
</feature>
<feature type="binding site" evidence="8">
    <location>
        <position position="103"/>
    </location>
    <ligand>
        <name>phosphoenolpyruvate</name>
        <dbReference type="ChEBI" id="CHEBI:58702"/>
    </ligand>
</feature>
<comment type="caution">
    <text evidence="8">Lacks conserved residue(s) required for the propagation of feature annotation.</text>
</comment>
<proteinExistence type="inferred from homology"/>
<feature type="binding site" evidence="8">
    <location>
        <position position="176"/>
    </location>
    <ligand>
        <name>3-phosphoshikimate</name>
        <dbReference type="ChEBI" id="CHEBI:145989"/>
    </ligand>
</feature>
<feature type="binding site" evidence="8">
    <location>
        <position position="176"/>
    </location>
    <ligand>
        <name>phosphoenolpyruvate</name>
        <dbReference type="ChEBI" id="CHEBI:58702"/>
    </ligand>
</feature>
<evidence type="ECO:0000256" key="5">
    <source>
        <dbReference type="ARBA" id="ARBA00022679"/>
    </source>
</evidence>
<feature type="domain" description="Enolpyruvate transferase" evidence="9">
    <location>
        <begin position="18"/>
        <end position="430"/>
    </location>
</feature>
<comment type="caution">
    <text evidence="10">The sequence shown here is derived from an EMBL/GenBank/DDBJ whole genome shotgun (WGS) entry which is preliminary data.</text>
</comment>
<evidence type="ECO:0000259" key="9">
    <source>
        <dbReference type="Pfam" id="PF00275"/>
    </source>
</evidence>
<dbReference type="RefSeq" id="WP_130422151.1">
    <property type="nucleotide sequence ID" value="NZ_SHKW01000001.1"/>
</dbReference>
<feature type="binding site" evidence="8">
    <location>
        <position position="33"/>
    </location>
    <ligand>
        <name>3-phosphoshikimate</name>
        <dbReference type="ChEBI" id="CHEBI:145989"/>
    </ligand>
</feature>
<dbReference type="InterPro" id="IPR001986">
    <property type="entry name" value="Enolpyruvate_Tfrase_dom"/>
</dbReference>
<feature type="binding site" evidence="8">
    <location>
        <position position="324"/>
    </location>
    <ligand>
        <name>3-phosphoshikimate</name>
        <dbReference type="ChEBI" id="CHEBI:145989"/>
    </ligand>
</feature>
<dbReference type="PANTHER" id="PTHR21090:SF5">
    <property type="entry name" value="PENTAFUNCTIONAL AROM POLYPEPTIDE"/>
    <property type="match status" value="1"/>
</dbReference>
<dbReference type="Proteomes" id="UP000292958">
    <property type="component" value="Unassembled WGS sequence"/>
</dbReference>
<dbReference type="SUPFAM" id="SSF55205">
    <property type="entry name" value="EPT/RTPC-like"/>
    <property type="match status" value="1"/>
</dbReference>
<feature type="binding site" evidence="8">
    <location>
        <position position="355"/>
    </location>
    <ligand>
        <name>phosphoenolpyruvate</name>
        <dbReference type="ChEBI" id="CHEBI:58702"/>
    </ligand>
</feature>
<comment type="function">
    <text evidence="8">Catalyzes the transfer of the enolpyruvyl moiety of phosphoenolpyruvate (PEP) to the 5-hydroxyl of shikimate-3-phosphate (S3P) to produce enolpyruvyl shikimate-3-phosphate and inorganic phosphate.</text>
</comment>
<dbReference type="EC" id="2.5.1.19" evidence="8"/>
<keyword evidence="6 8" id="KW-0057">Aromatic amino acid biosynthesis</keyword>
<dbReference type="EMBL" id="SHKW01000001">
    <property type="protein sequence ID" value="RZU43522.1"/>
    <property type="molecule type" value="Genomic_DNA"/>
</dbReference>
<evidence type="ECO:0000256" key="6">
    <source>
        <dbReference type="ARBA" id="ARBA00023141"/>
    </source>
</evidence>
<keyword evidence="11" id="KW-1185">Reference proteome</keyword>
<comment type="subcellular location">
    <subcellularLocation>
        <location evidence="8">Cytoplasm</location>
    </subcellularLocation>
</comment>
<accession>A0A4Q7YZU7</accession>
<evidence type="ECO:0000256" key="1">
    <source>
        <dbReference type="ARBA" id="ARBA00004811"/>
    </source>
</evidence>
<evidence type="ECO:0000256" key="4">
    <source>
        <dbReference type="ARBA" id="ARBA00022605"/>
    </source>
</evidence>
<dbReference type="GO" id="GO:0009073">
    <property type="term" value="P:aromatic amino acid family biosynthetic process"/>
    <property type="evidence" value="ECO:0007669"/>
    <property type="project" value="UniProtKB-KW"/>
</dbReference>
<evidence type="ECO:0000313" key="11">
    <source>
        <dbReference type="Proteomes" id="UP000292958"/>
    </source>
</evidence>
<dbReference type="AlphaFoldDB" id="A0A4Q7YZU7"/>
<dbReference type="GO" id="GO:0005737">
    <property type="term" value="C:cytoplasm"/>
    <property type="evidence" value="ECO:0007669"/>
    <property type="project" value="UniProtKB-SubCell"/>
</dbReference>
<keyword evidence="4 8" id="KW-0028">Amino-acid biosynthesis</keyword>
<protein>
    <recommendedName>
        <fullName evidence="8">3-phosphoshikimate 1-carboxyvinyltransferase</fullName>
        <ecNumber evidence="8">2.5.1.19</ecNumber>
    </recommendedName>
    <alternativeName>
        <fullName evidence="8">5-enolpyruvylshikimate-3-phosphate synthase</fullName>
        <shortName evidence="8">EPSP synthase</shortName>
        <shortName evidence="8">EPSPS</shortName>
    </alternativeName>
</protein>
<dbReference type="InterPro" id="IPR023193">
    <property type="entry name" value="EPSP_synthase_CS"/>
</dbReference>
<evidence type="ECO:0000256" key="3">
    <source>
        <dbReference type="ARBA" id="ARBA00022490"/>
    </source>
</evidence>
<dbReference type="HAMAP" id="MF_00210">
    <property type="entry name" value="EPSP_synth"/>
    <property type="match status" value="1"/>
</dbReference>
<dbReference type="FunFam" id="3.65.10.10:FF:000005">
    <property type="entry name" value="3-phosphoshikimate 1-carboxyvinyltransferase"/>
    <property type="match status" value="1"/>
</dbReference>
<dbReference type="GO" id="GO:0003866">
    <property type="term" value="F:3-phosphoshikimate 1-carboxyvinyltransferase activity"/>
    <property type="evidence" value="ECO:0007669"/>
    <property type="project" value="UniProtKB-UniRule"/>
</dbReference>
<evidence type="ECO:0000313" key="10">
    <source>
        <dbReference type="EMBL" id="RZU43522.1"/>
    </source>
</evidence>
<evidence type="ECO:0000256" key="7">
    <source>
        <dbReference type="ARBA" id="ARBA00044633"/>
    </source>
</evidence>
<keyword evidence="5 8" id="KW-0808">Transferase</keyword>
<feature type="binding site" evidence="8">
    <location>
        <position position="32"/>
    </location>
    <ligand>
        <name>phosphoenolpyruvate</name>
        <dbReference type="ChEBI" id="CHEBI:58702"/>
    </ligand>
</feature>
<dbReference type="Gene3D" id="3.65.10.10">
    <property type="entry name" value="Enolpyruvate transferase domain"/>
    <property type="match status" value="2"/>
</dbReference>
<evidence type="ECO:0000256" key="8">
    <source>
        <dbReference type="HAMAP-Rule" id="MF_00210"/>
    </source>
</evidence>
<comment type="pathway">
    <text evidence="1 8">Metabolic intermediate biosynthesis; chorismate biosynthesis; chorismate from D-erythrose 4-phosphate and phosphoenolpyruvate: step 6/7.</text>
</comment>
<evidence type="ECO:0000256" key="2">
    <source>
        <dbReference type="ARBA" id="ARBA00009948"/>
    </source>
</evidence>
<dbReference type="PROSITE" id="PS00885">
    <property type="entry name" value="EPSP_SYNTHASE_2"/>
    <property type="match status" value="1"/>
</dbReference>
<feature type="binding site" evidence="8">
    <location>
        <position position="32"/>
    </location>
    <ligand>
        <name>3-phosphoshikimate</name>
        <dbReference type="ChEBI" id="CHEBI:145989"/>
    </ligand>
</feature>
<dbReference type="InterPro" id="IPR036968">
    <property type="entry name" value="Enolpyruvate_Tfrase_sf"/>
</dbReference>
<feature type="binding site" evidence="8">
    <location>
        <position position="351"/>
    </location>
    <ligand>
        <name>3-phosphoshikimate</name>
        <dbReference type="ChEBI" id="CHEBI:145989"/>
    </ligand>
</feature>
<dbReference type="InterPro" id="IPR013792">
    <property type="entry name" value="RNA3'P_cycl/enolpyr_Trfase_a/b"/>
</dbReference>
<comment type="similarity">
    <text evidence="2 8">Belongs to the EPSP synthase family.</text>
</comment>
<dbReference type="OrthoDB" id="9809920at2"/>
<reference evidence="10 11" key="1">
    <citation type="submission" date="2019-02" db="EMBL/GenBank/DDBJ databases">
        <title>Genomic Encyclopedia of Archaeal and Bacterial Type Strains, Phase II (KMG-II): from individual species to whole genera.</title>
        <authorList>
            <person name="Goeker M."/>
        </authorList>
    </citation>
    <scope>NUCLEOTIDE SEQUENCE [LARGE SCALE GENOMIC DNA]</scope>
    <source>
        <strain evidence="10 11">DSM 18101</strain>
    </source>
</reference>
<gene>
    <name evidence="8" type="primary">aroA</name>
    <name evidence="10" type="ORF">BDD14_5191</name>
</gene>
<dbReference type="UniPathway" id="UPA00053">
    <property type="reaction ID" value="UER00089"/>
</dbReference>
<dbReference type="Pfam" id="PF00275">
    <property type="entry name" value="EPSP_synthase"/>
    <property type="match status" value="1"/>
</dbReference>
<feature type="binding site" evidence="8">
    <location>
        <position position="37"/>
    </location>
    <ligand>
        <name>3-phosphoshikimate</name>
        <dbReference type="ChEBI" id="CHEBI:145989"/>
    </ligand>
</feature>
<dbReference type="GO" id="GO:0008652">
    <property type="term" value="P:amino acid biosynthetic process"/>
    <property type="evidence" value="ECO:0007669"/>
    <property type="project" value="UniProtKB-KW"/>
</dbReference>
<feature type="binding site" evidence="8">
    <location>
        <position position="397"/>
    </location>
    <ligand>
        <name>phosphoenolpyruvate</name>
        <dbReference type="ChEBI" id="CHEBI:58702"/>
    </ligand>
</feature>
<feature type="active site" description="Proton acceptor" evidence="8">
    <location>
        <position position="324"/>
    </location>
</feature>
<feature type="binding site" evidence="8">
    <location>
        <position position="131"/>
    </location>
    <ligand>
        <name>phosphoenolpyruvate</name>
        <dbReference type="ChEBI" id="CHEBI:58702"/>
    </ligand>
</feature>
<sequence>MSSIISQPNASTTQVVRPARSFQGSVTVPGDKSISHRYAMLAGLAEGTTRLSNFSTGADPHSTLSCMEALGAKVTKDGTAVEVTGTAGAFQQPTSELDCGNSGSTMRMLAGLIAPHPHTFTMIGDHSLTMRPMERIRKPLSAMGARIDLVDGHAPMTIHGGPLKAIDFDTPIPSAQVKTAVLFAGLQAEGTTSLSEAVRTRDHSEHALKAFGASLTRTGERLSIAGGQKLKAIEATVPGDISSAAFFLCAALLFPDSNLVLDSLGMNPTRAALLDVITTLGGKIKVLMVEEHNGETIGTIQVNRSPEGLKGAEITGALSAQLIDELPVLAAIAPYTRDGIVIRDAKELRIKESDRIALVAKNLKAMGAELTEFEDGLIVPGNQQLHGAEIDSGSDHRIAMAFAIAALRASSENVIHGAEAAAISFPEFFTFLEDLSKR</sequence>
<comment type="catalytic activity">
    <reaction evidence="7">
        <text>3-phosphoshikimate + phosphoenolpyruvate = 5-O-(1-carboxyvinyl)-3-phosphoshikimate + phosphate</text>
        <dbReference type="Rhea" id="RHEA:21256"/>
        <dbReference type="ChEBI" id="CHEBI:43474"/>
        <dbReference type="ChEBI" id="CHEBI:57701"/>
        <dbReference type="ChEBI" id="CHEBI:58702"/>
        <dbReference type="ChEBI" id="CHEBI:145989"/>
        <dbReference type="EC" id="2.5.1.19"/>
    </reaction>
    <physiologicalReaction direction="left-to-right" evidence="7">
        <dbReference type="Rhea" id="RHEA:21257"/>
    </physiologicalReaction>
</comment>
<comment type="subunit">
    <text evidence="8">Monomer.</text>
</comment>
<dbReference type="InterPro" id="IPR006264">
    <property type="entry name" value="EPSP_synthase"/>
</dbReference>
<dbReference type="CDD" id="cd01556">
    <property type="entry name" value="EPSP_synthase"/>
    <property type="match status" value="1"/>
</dbReference>
<dbReference type="GO" id="GO:0009423">
    <property type="term" value="P:chorismate biosynthetic process"/>
    <property type="evidence" value="ECO:0007669"/>
    <property type="project" value="UniProtKB-UniRule"/>
</dbReference>
<organism evidence="10 11">
    <name type="scientific">Edaphobacter modestus</name>
    <dbReference type="NCBI Taxonomy" id="388466"/>
    <lineage>
        <taxon>Bacteria</taxon>
        <taxon>Pseudomonadati</taxon>
        <taxon>Acidobacteriota</taxon>
        <taxon>Terriglobia</taxon>
        <taxon>Terriglobales</taxon>
        <taxon>Acidobacteriaceae</taxon>
        <taxon>Edaphobacter</taxon>
    </lineage>
</organism>
<dbReference type="PANTHER" id="PTHR21090">
    <property type="entry name" value="AROM/DEHYDROQUINATE SYNTHASE"/>
    <property type="match status" value="1"/>
</dbReference>